<feature type="region of interest" description="Disordered" evidence="1">
    <location>
        <begin position="258"/>
        <end position="283"/>
    </location>
</feature>
<dbReference type="InParanoid" id="A0A4S2N1M5"/>
<feature type="domain" description="FAS1" evidence="2">
    <location>
        <begin position="156"/>
        <end position="368"/>
    </location>
</feature>
<sequence length="411" mass="46547">MPPSDPHSPHSDSSIMDLLHACPETSRFHDFIKKDKEIYDYLNDRKSNVTVFAPTNKAFELLDRCSKGHDIPPELLKRVLLYHMVEGTHGSQDLRYHNTIATKLSEDKLGGGHHQRLRIGLSHDGPTLNFYAVFKMFDSFVDNGVVHAIDSILLPPPSVIDILQYLPTEFSTTETAFHRTGLLHELSKKSLTDDDDNGTPFTLFAPSNRDWQKLGFAANAFLFSDWGLPYLKAIMKYHIVPGELLYSDAWIKGRHHHHSNGPNTAYDDRGDSSGNRGHNSDILNPVVPEEMLKGWGELRKRDERDDAHGLLHGYSHVQLPTLLKERTLSVDVTRLERFLSFRVNGLTSVVISDAPARNGVLQVPDHVLIPPHSLEEHHDPPEMAEEEVEAWKRGEMPVTLLKAILEPWVEE</sequence>
<dbReference type="SMART" id="SM00554">
    <property type="entry name" value="FAS1"/>
    <property type="match status" value="2"/>
</dbReference>
<dbReference type="InterPro" id="IPR050904">
    <property type="entry name" value="Adhesion/Biosynth-related"/>
</dbReference>
<dbReference type="PANTHER" id="PTHR10900:SF125">
    <property type="entry name" value="FAS1 DOMAIN-CONTAINING PROTEIN YLR001C"/>
    <property type="match status" value="1"/>
</dbReference>
<dbReference type="AlphaFoldDB" id="A0A4S2N1M5"/>
<feature type="domain" description="FAS1" evidence="2">
    <location>
        <begin position="12"/>
        <end position="153"/>
    </location>
</feature>
<dbReference type="EMBL" id="ML220114">
    <property type="protein sequence ID" value="TGZ82903.1"/>
    <property type="molecule type" value="Genomic_DNA"/>
</dbReference>
<dbReference type="InterPro" id="IPR000782">
    <property type="entry name" value="FAS1_domain"/>
</dbReference>
<dbReference type="Gene3D" id="2.30.180.10">
    <property type="entry name" value="FAS1 domain"/>
    <property type="match status" value="2"/>
</dbReference>
<evidence type="ECO:0000256" key="1">
    <source>
        <dbReference type="SAM" id="MobiDB-lite"/>
    </source>
</evidence>
<dbReference type="SUPFAM" id="SSF82153">
    <property type="entry name" value="FAS1 domain"/>
    <property type="match status" value="2"/>
</dbReference>
<dbReference type="Pfam" id="PF02469">
    <property type="entry name" value="Fasciclin"/>
    <property type="match status" value="2"/>
</dbReference>
<organism evidence="3 4">
    <name type="scientific">Ascodesmis nigricans</name>
    <dbReference type="NCBI Taxonomy" id="341454"/>
    <lineage>
        <taxon>Eukaryota</taxon>
        <taxon>Fungi</taxon>
        <taxon>Dikarya</taxon>
        <taxon>Ascomycota</taxon>
        <taxon>Pezizomycotina</taxon>
        <taxon>Pezizomycetes</taxon>
        <taxon>Pezizales</taxon>
        <taxon>Ascodesmidaceae</taxon>
        <taxon>Ascodesmis</taxon>
    </lineage>
</organism>
<keyword evidence="4" id="KW-1185">Reference proteome</keyword>
<accession>A0A4S2N1M5</accession>
<evidence type="ECO:0000313" key="4">
    <source>
        <dbReference type="Proteomes" id="UP000298138"/>
    </source>
</evidence>
<dbReference type="Proteomes" id="UP000298138">
    <property type="component" value="Unassembled WGS sequence"/>
</dbReference>
<protein>
    <submittedName>
        <fullName evidence="3">FAS1 domain-containing protein</fullName>
    </submittedName>
</protein>
<proteinExistence type="predicted"/>
<dbReference type="PROSITE" id="PS50213">
    <property type="entry name" value="FAS1"/>
    <property type="match status" value="2"/>
</dbReference>
<dbReference type="InterPro" id="IPR036378">
    <property type="entry name" value="FAS1_dom_sf"/>
</dbReference>
<reference evidence="3 4" key="1">
    <citation type="submission" date="2019-04" db="EMBL/GenBank/DDBJ databases">
        <title>Comparative genomics and transcriptomics to analyze fruiting body development in filamentous ascomycetes.</title>
        <authorList>
            <consortium name="DOE Joint Genome Institute"/>
            <person name="Lutkenhaus R."/>
            <person name="Traeger S."/>
            <person name="Breuer J."/>
            <person name="Kuo A."/>
            <person name="Lipzen A."/>
            <person name="Pangilinan J."/>
            <person name="Dilworth D."/>
            <person name="Sandor L."/>
            <person name="Poggeler S."/>
            <person name="Barry K."/>
            <person name="Grigoriev I.V."/>
            <person name="Nowrousian M."/>
        </authorList>
    </citation>
    <scope>NUCLEOTIDE SEQUENCE [LARGE SCALE GENOMIC DNA]</scope>
    <source>
        <strain evidence="3 4">CBS 389.68</strain>
    </source>
</reference>
<evidence type="ECO:0000313" key="3">
    <source>
        <dbReference type="EMBL" id="TGZ82903.1"/>
    </source>
</evidence>
<dbReference type="OrthoDB" id="7700931at2759"/>
<dbReference type="PANTHER" id="PTHR10900">
    <property type="entry name" value="PERIOSTIN-RELATED"/>
    <property type="match status" value="1"/>
</dbReference>
<name>A0A4S2N1M5_9PEZI</name>
<gene>
    <name evidence="3" type="ORF">EX30DRAFT_369953</name>
</gene>
<dbReference type="STRING" id="341454.A0A4S2N1M5"/>
<evidence type="ECO:0000259" key="2">
    <source>
        <dbReference type="PROSITE" id="PS50213"/>
    </source>
</evidence>